<dbReference type="PANTHER" id="PTHR24291:SF50">
    <property type="entry name" value="BIFUNCTIONAL ALBAFLAVENONE MONOOXYGENASE_TERPENE SYNTHASE"/>
    <property type="match status" value="1"/>
</dbReference>
<organism evidence="9 11">
    <name type="scientific">Rotaria magnacalcarata</name>
    <dbReference type="NCBI Taxonomy" id="392030"/>
    <lineage>
        <taxon>Eukaryota</taxon>
        <taxon>Metazoa</taxon>
        <taxon>Spiralia</taxon>
        <taxon>Gnathifera</taxon>
        <taxon>Rotifera</taxon>
        <taxon>Eurotatoria</taxon>
        <taxon>Bdelloidea</taxon>
        <taxon>Philodinida</taxon>
        <taxon>Philodinidae</taxon>
        <taxon>Rotaria</taxon>
    </lineage>
</organism>
<evidence type="ECO:0000313" key="10">
    <source>
        <dbReference type="EMBL" id="CAF2077148.1"/>
    </source>
</evidence>
<dbReference type="EMBL" id="CAJNRE010008865">
    <property type="protein sequence ID" value="CAF2077148.1"/>
    <property type="molecule type" value="Genomic_DNA"/>
</dbReference>
<dbReference type="GO" id="GO:0005506">
    <property type="term" value="F:iron ion binding"/>
    <property type="evidence" value="ECO:0007669"/>
    <property type="project" value="InterPro"/>
</dbReference>
<dbReference type="InterPro" id="IPR001128">
    <property type="entry name" value="Cyt_P450"/>
</dbReference>
<evidence type="ECO:0000256" key="4">
    <source>
        <dbReference type="ARBA" id="ARBA00023002"/>
    </source>
</evidence>
<evidence type="ECO:0008006" key="12">
    <source>
        <dbReference type="Google" id="ProtNLM"/>
    </source>
</evidence>
<dbReference type="GO" id="GO:0020037">
    <property type="term" value="F:heme binding"/>
    <property type="evidence" value="ECO:0007669"/>
    <property type="project" value="InterPro"/>
</dbReference>
<dbReference type="InterPro" id="IPR036396">
    <property type="entry name" value="Cyt_P450_sf"/>
</dbReference>
<evidence type="ECO:0000256" key="8">
    <source>
        <dbReference type="SAM" id="Phobius"/>
    </source>
</evidence>
<sequence>MAFQILLYIPVVLALVTIAIVYLKLIRPEKRVYDIFRAQGINGEPFVPLIGQLPSIRRYREVGSILSFQEDLAKKHGNLFLYAFGPLTRLVITEPDLLADMFSRRNVQNYIKPPLFNTVFSQIIGEKNLLVAEGNEHERARRMINPAFYHINLKSMVSIITDQTARTIDRLIQKSTVKQKDQISIDLQNQFNALTLSIIASSAFGSGFETITNAQEIIHTTFGEVLEAILYRSLLMINQIPFISKFPFCRKNIVDKGIRIISDFVNQIIAERRQGKSASLSNGPDLLDLLLSAVDDEGKPFTDQEIKEEALTFVLAGSETTGNLMTWVLYVLMTHDNVLGACREEVDRILPNGKLPTNDNLTDLVICEAIINETLRLYPPAPVFTRYCIREHIIGDEHPIRIPVGATILISDYLLHRRNDLWPRADEFDYTRWMRDPKTGLKPKLPHPFCYLPFAAGPRNCIGQNFALLEAKIMLSMFVQRCNFEMVPGQKMVFDLKITMGSKYGLWAKISNRKM</sequence>
<keyword evidence="2 7" id="KW-0349">Heme</keyword>
<evidence type="ECO:0000313" key="9">
    <source>
        <dbReference type="EMBL" id="CAF1016962.1"/>
    </source>
</evidence>
<dbReference type="InterPro" id="IPR002401">
    <property type="entry name" value="Cyt_P450_E_grp-I"/>
</dbReference>
<evidence type="ECO:0000256" key="5">
    <source>
        <dbReference type="ARBA" id="ARBA00023004"/>
    </source>
</evidence>
<keyword evidence="3 7" id="KW-0479">Metal-binding</keyword>
<accession>A0A814I1N0</accession>
<dbReference type="PANTHER" id="PTHR24291">
    <property type="entry name" value="CYTOCHROME P450 FAMILY 4"/>
    <property type="match status" value="1"/>
</dbReference>
<evidence type="ECO:0000313" key="11">
    <source>
        <dbReference type="Proteomes" id="UP000663855"/>
    </source>
</evidence>
<keyword evidence="5 7" id="KW-0408">Iron</keyword>
<keyword evidence="4" id="KW-0560">Oxidoreductase</keyword>
<feature type="transmembrane region" description="Helical" evidence="8">
    <location>
        <begin position="6"/>
        <end position="23"/>
    </location>
</feature>
<name>A0A814I1N0_9BILA</name>
<comment type="similarity">
    <text evidence="1">Belongs to the cytochrome P450 family.</text>
</comment>
<dbReference type="InterPro" id="IPR050196">
    <property type="entry name" value="Cytochrome_P450_Monoox"/>
</dbReference>
<dbReference type="GO" id="GO:0004497">
    <property type="term" value="F:monooxygenase activity"/>
    <property type="evidence" value="ECO:0007669"/>
    <property type="project" value="UniProtKB-KW"/>
</dbReference>
<proteinExistence type="inferred from homology"/>
<dbReference type="PRINTS" id="PR00463">
    <property type="entry name" value="EP450I"/>
</dbReference>
<comment type="cofactor">
    <cofactor evidence="7">
        <name>heme</name>
        <dbReference type="ChEBI" id="CHEBI:30413"/>
    </cofactor>
</comment>
<keyword evidence="6" id="KW-0503">Monooxygenase</keyword>
<evidence type="ECO:0000256" key="2">
    <source>
        <dbReference type="ARBA" id="ARBA00022617"/>
    </source>
</evidence>
<protein>
    <recommendedName>
        <fullName evidence="12">Cytochrome P450</fullName>
    </recommendedName>
</protein>
<dbReference type="AlphaFoldDB" id="A0A814I1N0"/>
<keyword evidence="8" id="KW-0472">Membrane</keyword>
<evidence type="ECO:0000256" key="6">
    <source>
        <dbReference type="ARBA" id="ARBA00023033"/>
    </source>
</evidence>
<dbReference type="SUPFAM" id="SSF48264">
    <property type="entry name" value="Cytochrome P450"/>
    <property type="match status" value="1"/>
</dbReference>
<gene>
    <name evidence="9" type="ORF">CJN711_LOCUS3114</name>
    <name evidence="10" type="ORF">MBJ925_LOCUS17830</name>
</gene>
<dbReference type="PRINTS" id="PR00385">
    <property type="entry name" value="P450"/>
</dbReference>
<dbReference type="Proteomes" id="UP000663824">
    <property type="component" value="Unassembled WGS sequence"/>
</dbReference>
<dbReference type="EMBL" id="CAJNOV010000304">
    <property type="protein sequence ID" value="CAF1016962.1"/>
    <property type="molecule type" value="Genomic_DNA"/>
</dbReference>
<dbReference type="Gene3D" id="1.10.630.10">
    <property type="entry name" value="Cytochrome P450"/>
    <property type="match status" value="1"/>
</dbReference>
<keyword evidence="8" id="KW-0812">Transmembrane</keyword>
<evidence type="ECO:0000256" key="7">
    <source>
        <dbReference type="PIRSR" id="PIRSR602401-1"/>
    </source>
</evidence>
<comment type="caution">
    <text evidence="9">The sequence shown here is derived from an EMBL/GenBank/DDBJ whole genome shotgun (WGS) entry which is preliminary data.</text>
</comment>
<keyword evidence="8" id="KW-1133">Transmembrane helix</keyword>
<reference evidence="9" key="1">
    <citation type="submission" date="2021-02" db="EMBL/GenBank/DDBJ databases">
        <authorList>
            <person name="Nowell W R."/>
        </authorList>
    </citation>
    <scope>NUCLEOTIDE SEQUENCE</scope>
</reference>
<feature type="binding site" description="axial binding residue" evidence="7">
    <location>
        <position position="461"/>
    </location>
    <ligand>
        <name>heme</name>
        <dbReference type="ChEBI" id="CHEBI:30413"/>
    </ligand>
    <ligandPart>
        <name>Fe</name>
        <dbReference type="ChEBI" id="CHEBI:18248"/>
    </ligandPart>
</feature>
<dbReference type="GO" id="GO:0016705">
    <property type="term" value="F:oxidoreductase activity, acting on paired donors, with incorporation or reduction of molecular oxygen"/>
    <property type="evidence" value="ECO:0007669"/>
    <property type="project" value="InterPro"/>
</dbReference>
<dbReference type="Pfam" id="PF00067">
    <property type="entry name" value="p450"/>
    <property type="match status" value="1"/>
</dbReference>
<dbReference type="Proteomes" id="UP000663855">
    <property type="component" value="Unassembled WGS sequence"/>
</dbReference>
<evidence type="ECO:0000256" key="1">
    <source>
        <dbReference type="ARBA" id="ARBA00010617"/>
    </source>
</evidence>
<evidence type="ECO:0000256" key="3">
    <source>
        <dbReference type="ARBA" id="ARBA00022723"/>
    </source>
</evidence>